<sequence length="358" mass="41019">MMRLLFTLLLAPFFLFAQQKYQLTGSVVEKGNVSIPGASVFIEGTTIGTQADANGHYVLKNIPTGRHRLVASMVGYLPKLVSLEFPAKISELNFNLEEDNKTLDEVRVVGSQDKIWEKQFRAFEKGFLGESFNRKEVYITNREVVDFSEDEDVFTAKASQPVQIVNKTLGYKITYFMDNFEKTNSLTAYKGLASFEKMVAEDAKQERRWQRNRVEAYEGSMKHFLKALVDNRVEEEGFNAFLLKPEYLNNLRRGLFFDRNNERHVAFKTAELAGPITTDGLRTLEWRIPMEIVFNKKRVTRPIFMDAPYPYTILIPKGLIQVTNTGDIMNPYSIEMRGDMGKIGMADLLPLDFDISQP</sequence>
<organism evidence="2 3">
    <name type="scientific">Aquirufa antheringensis</name>
    <dbReference type="NCBI Taxonomy" id="2516559"/>
    <lineage>
        <taxon>Bacteria</taxon>
        <taxon>Pseudomonadati</taxon>
        <taxon>Bacteroidota</taxon>
        <taxon>Cytophagia</taxon>
        <taxon>Cytophagales</taxon>
        <taxon>Flectobacillaceae</taxon>
        <taxon>Aquirufa</taxon>
    </lineage>
</organism>
<evidence type="ECO:0000313" key="3">
    <source>
        <dbReference type="Proteomes" id="UP000293583"/>
    </source>
</evidence>
<dbReference type="AlphaFoldDB" id="A0A4Q9BGA7"/>
<dbReference type="RefSeq" id="WP_130922485.1">
    <property type="nucleotide sequence ID" value="NZ_JAANOM010000002.1"/>
</dbReference>
<dbReference type="Gene3D" id="2.60.40.1120">
    <property type="entry name" value="Carboxypeptidase-like, regulatory domain"/>
    <property type="match status" value="1"/>
</dbReference>
<evidence type="ECO:0000256" key="1">
    <source>
        <dbReference type="SAM" id="SignalP"/>
    </source>
</evidence>
<proteinExistence type="predicted"/>
<keyword evidence="1" id="KW-0732">Signal</keyword>
<dbReference type="GO" id="GO:0004180">
    <property type="term" value="F:carboxypeptidase activity"/>
    <property type="evidence" value="ECO:0007669"/>
    <property type="project" value="UniProtKB-KW"/>
</dbReference>
<evidence type="ECO:0000313" key="2">
    <source>
        <dbReference type="EMBL" id="TBH75310.1"/>
    </source>
</evidence>
<dbReference type="InterPro" id="IPR008969">
    <property type="entry name" value="CarboxyPept-like_regulatory"/>
</dbReference>
<feature type="signal peptide" evidence="1">
    <location>
        <begin position="1"/>
        <end position="17"/>
    </location>
</feature>
<dbReference type="OrthoDB" id="1223654at2"/>
<keyword evidence="3" id="KW-1185">Reference proteome</keyword>
<dbReference type="Proteomes" id="UP000293583">
    <property type="component" value="Unassembled WGS sequence"/>
</dbReference>
<keyword evidence="2" id="KW-0645">Protease</keyword>
<comment type="caution">
    <text evidence="2">The sequence shown here is derived from an EMBL/GenBank/DDBJ whole genome shotgun (WGS) entry which is preliminary data.</text>
</comment>
<keyword evidence="2" id="KW-0378">Hydrolase</keyword>
<dbReference type="EMBL" id="SEWY01000001">
    <property type="protein sequence ID" value="TBH75310.1"/>
    <property type="molecule type" value="Genomic_DNA"/>
</dbReference>
<gene>
    <name evidence="2" type="ORF">EWU20_01670</name>
</gene>
<protein>
    <submittedName>
        <fullName evidence="2">Carboxypeptidase-like regulatory domain-containing protein</fullName>
    </submittedName>
</protein>
<dbReference type="SUPFAM" id="SSF49464">
    <property type="entry name" value="Carboxypeptidase regulatory domain-like"/>
    <property type="match status" value="1"/>
</dbReference>
<name>A0A4Q9BGA7_9BACT</name>
<feature type="chain" id="PRO_5020663554" evidence="1">
    <location>
        <begin position="18"/>
        <end position="358"/>
    </location>
</feature>
<keyword evidence="2" id="KW-0121">Carboxypeptidase</keyword>
<reference evidence="2 3" key="1">
    <citation type="submission" date="2019-02" db="EMBL/GenBank/DDBJ databases">
        <title>Genome of a new Bacteroidetes strain.</title>
        <authorList>
            <person name="Pitt A."/>
        </authorList>
    </citation>
    <scope>NUCLEOTIDE SEQUENCE [LARGE SCALE GENOMIC DNA]</scope>
    <source>
        <strain evidence="2 3">103A-SOEBACH</strain>
    </source>
</reference>
<accession>A0A4Q9BGA7</accession>
<dbReference type="Pfam" id="PF13715">
    <property type="entry name" value="CarbopepD_reg_2"/>
    <property type="match status" value="1"/>
</dbReference>